<dbReference type="PANTHER" id="PTHR12419:SF10">
    <property type="entry name" value="DEUBIQUITINASE OTUD6B"/>
    <property type="match status" value="1"/>
</dbReference>
<dbReference type="PANTHER" id="PTHR12419">
    <property type="entry name" value="OTU DOMAIN CONTAINING PROTEIN"/>
    <property type="match status" value="1"/>
</dbReference>
<keyword evidence="4" id="KW-1185">Reference proteome</keyword>
<dbReference type="InterPro" id="IPR050704">
    <property type="entry name" value="Peptidase_C85-like"/>
</dbReference>
<dbReference type="InterPro" id="IPR038765">
    <property type="entry name" value="Papain-like_cys_pep_sf"/>
</dbReference>
<name>A0AAV9X662_9PEZI</name>
<organism evidence="3 4">
    <name type="scientific">Orbilia ellipsospora</name>
    <dbReference type="NCBI Taxonomy" id="2528407"/>
    <lineage>
        <taxon>Eukaryota</taxon>
        <taxon>Fungi</taxon>
        <taxon>Dikarya</taxon>
        <taxon>Ascomycota</taxon>
        <taxon>Pezizomycotina</taxon>
        <taxon>Orbiliomycetes</taxon>
        <taxon>Orbiliales</taxon>
        <taxon>Orbiliaceae</taxon>
        <taxon>Orbilia</taxon>
    </lineage>
</organism>
<feature type="region of interest" description="Disordered" evidence="1">
    <location>
        <begin position="18"/>
        <end position="133"/>
    </location>
</feature>
<evidence type="ECO:0000313" key="4">
    <source>
        <dbReference type="Proteomes" id="UP001365542"/>
    </source>
</evidence>
<gene>
    <name evidence="3" type="ORF">TWF694_001697</name>
</gene>
<proteinExistence type="predicted"/>
<dbReference type="PROSITE" id="PS50802">
    <property type="entry name" value="OTU"/>
    <property type="match status" value="1"/>
</dbReference>
<feature type="compositionally biased region" description="Polar residues" evidence="1">
    <location>
        <begin position="98"/>
        <end position="109"/>
    </location>
</feature>
<dbReference type="AlphaFoldDB" id="A0AAV9X662"/>
<evidence type="ECO:0000259" key="2">
    <source>
        <dbReference type="PROSITE" id="PS50802"/>
    </source>
</evidence>
<feature type="compositionally biased region" description="Basic residues" evidence="1">
    <location>
        <begin position="21"/>
        <end position="32"/>
    </location>
</feature>
<protein>
    <recommendedName>
        <fullName evidence="2">OTU domain-containing protein</fullName>
    </recommendedName>
</protein>
<feature type="domain" description="OTU" evidence="2">
    <location>
        <begin position="175"/>
        <end position="319"/>
    </location>
</feature>
<reference evidence="3 4" key="1">
    <citation type="submission" date="2019-10" db="EMBL/GenBank/DDBJ databases">
        <authorList>
            <person name="Palmer J.M."/>
        </authorList>
    </citation>
    <scope>NUCLEOTIDE SEQUENCE [LARGE SCALE GENOMIC DNA]</scope>
    <source>
        <strain evidence="3 4">TWF694</strain>
    </source>
</reference>
<dbReference type="InterPro" id="IPR003323">
    <property type="entry name" value="OTU_dom"/>
</dbReference>
<dbReference type="EMBL" id="JAVHJO010000010">
    <property type="protein sequence ID" value="KAK6535229.1"/>
    <property type="molecule type" value="Genomic_DNA"/>
</dbReference>
<dbReference type="InterPro" id="IPR049771">
    <property type="entry name" value="OTU2-like_OTU"/>
</dbReference>
<dbReference type="CDD" id="cd22762">
    <property type="entry name" value="OTU_fungi_OTU2-like"/>
    <property type="match status" value="1"/>
</dbReference>
<dbReference type="Gene3D" id="3.90.70.80">
    <property type="match status" value="1"/>
</dbReference>
<sequence length="319" mass="35189">MEDLLALHRKQLRDLQSVITQKKKSATKKTRRGVNDDCERLERELKEKQAAEIEALEQSNPDAITANESPEGEESEKPPTTLTETGRDTSETIAAKLQESTIDDSTTPTNHERLPTSPATNTGPKKQNRQKARLARRAAQIDELTEQAKQEAAAMPDLRAIEAERMKTLFKDNGLTEVQIAPDGHCLYSAFAVGLEDAGIALANQDSDQDNTKKRAYTFTRKAAGDYINSHPDDFVPFLEDGETLDSHVNKVQNTAEWGGQMELLALAKEYGVTVKIVQAQGVGVTAMNEDGGGKGDVWLAYHRRGYGLGEHYNALRKA</sequence>
<comment type="caution">
    <text evidence="3">The sequence shown here is derived from an EMBL/GenBank/DDBJ whole genome shotgun (WGS) entry which is preliminary data.</text>
</comment>
<accession>A0AAV9X662</accession>
<dbReference type="Proteomes" id="UP001365542">
    <property type="component" value="Unassembled WGS sequence"/>
</dbReference>
<dbReference type="GO" id="GO:0004843">
    <property type="term" value="F:cysteine-type deubiquitinase activity"/>
    <property type="evidence" value="ECO:0007669"/>
    <property type="project" value="TreeGrafter"/>
</dbReference>
<dbReference type="SUPFAM" id="SSF54001">
    <property type="entry name" value="Cysteine proteinases"/>
    <property type="match status" value="1"/>
</dbReference>
<dbReference type="Pfam" id="PF02338">
    <property type="entry name" value="OTU"/>
    <property type="match status" value="1"/>
</dbReference>
<evidence type="ECO:0000313" key="3">
    <source>
        <dbReference type="EMBL" id="KAK6535229.1"/>
    </source>
</evidence>
<dbReference type="GO" id="GO:0016579">
    <property type="term" value="P:protein deubiquitination"/>
    <property type="evidence" value="ECO:0007669"/>
    <property type="project" value="TreeGrafter"/>
</dbReference>
<feature type="compositionally biased region" description="Basic and acidic residues" evidence="1">
    <location>
        <begin position="33"/>
        <end position="51"/>
    </location>
</feature>
<evidence type="ECO:0000256" key="1">
    <source>
        <dbReference type="SAM" id="MobiDB-lite"/>
    </source>
</evidence>